<evidence type="ECO:0000256" key="4">
    <source>
        <dbReference type="SAM" id="Coils"/>
    </source>
</evidence>
<evidence type="ECO:0000313" key="8">
    <source>
        <dbReference type="Proteomes" id="UP000595662"/>
    </source>
</evidence>
<dbReference type="PANTHER" id="PTHR46035:SF1">
    <property type="entry name" value="TETRATRICOPEPTIDE REPEAT PROTEIN 4"/>
    <property type="match status" value="1"/>
</dbReference>
<dbReference type="FunFam" id="1.25.40.10:FF:000611">
    <property type="entry name" value="TPR repeat protein"/>
    <property type="match status" value="1"/>
</dbReference>
<sequence>MSRIEELPDDFDESLNLNKAPPEVAQGLPQPGFDAFAPTNEIPFPINEEALKARQTDPNAPELPPAIAAIQSHTSEELMAMMNKTPLFMTDIENAGDEKGENVLLDALQALQNEGTRGEVANTFKGQGNEAVQELKWIDAKEFYTKAIAVINAKEDKWEVPEDPEEEAALLRKLEEASHINRALCNLELGNYRSCTLDCAAALKFNPKNVKAFYRSSLALFKLDKVAEAEDAAARGLAIDPESKALKESAKKIAERKALLERAAARKQAEEEKVRKQKMVLSTALRARQIRTRKTDQPPDMEDAKIRLVPDPLSPESTIEFPTVFLYPMEAQSDFIKSFSEMNAIEDHLSYIFPLPWDTKKEYTVEGVECFMQTVSGGLIKAGKKLPLLQILSGGKVEVVDELVSIHVVPLSKTDPVDFLWTLFPQYHHTPGRSAAPLPINLSGPTAEQPEVIKCNNASAGNKRSHL</sequence>
<dbReference type="InterPro" id="IPR011990">
    <property type="entry name" value="TPR-like_helical_dom_sf"/>
</dbReference>
<dbReference type="SUPFAM" id="SSF48452">
    <property type="entry name" value="TPR-like"/>
    <property type="match status" value="1"/>
</dbReference>
<feature type="region of interest" description="Disordered" evidence="5">
    <location>
        <begin position="1"/>
        <end position="40"/>
    </location>
</feature>
<dbReference type="RefSeq" id="XP_014534901.2">
    <property type="nucleotide sequence ID" value="XM_014679415.2"/>
</dbReference>
<dbReference type="Proteomes" id="UP000595662">
    <property type="component" value="Chromosome 4"/>
</dbReference>
<dbReference type="PANTHER" id="PTHR46035">
    <property type="entry name" value="TETRATRICOPEPTIDE REPEAT PROTEIN 4"/>
    <property type="match status" value="1"/>
</dbReference>
<dbReference type="AlphaFoldDB" id="A0A7T6XS52"/>
<dbReference type="VEuPathDB" id="FungiDB:PDIP_46120"/>
<evidence type="ECO:0000256" key="2">
    <source>
        <dbReference type="ARBA" id="ARBA00022803"/>
    </source>
</evidence>
<dbReference type="Gene3D" id="1.25.40.10">
    <property type="entry name" value="Tetratricopeptide repeat domain"/>
    <property type="match status" value="1"/>
</dbReference>
<reference evidence="7 8" key="1">
    <citation type="submission" date="2020-08" db="EMBL/GenBank/DDBJ databases">
        <title>The completed genome sequence of the pathogenic ascomycete fungus Penicillium digitatum.</title>
        <authorList>
            <person name="Wang M."/>
        </authorList>
    </citation>
    <scope>NUCLEOTIDE SEQUENCE [LARGE SCALE GENOMIC DNA]</scope>
    <source>
        <strain evidence="7 8">PdW03</strain>
    </source>
</reference>
<dbReference type="KEGG" id="pdp:PDIP_46120"/>
<evidence type="ECO:0000256" key="3">
    <source>
        <dbReference type="ARBA" id="ARBA00023602"/>
    </source>
</evidence>
<dbReference type="InterPro" id="IPR019734">
    <property type="entry name" value="TPR_rpt"/>
</dbReference>
<dbReference type="GO" id="GO:0005634">
    <property type="term" value="C:nucleus"/>
    <property type="evidence" value="ECO:0007669"/>
    <property type="project" value="TreeGrafter"/>
</dbReference>
<accession>A0A7T6XS52</accession>
<dbReference type="Pfam" id="PF18972">
    <property type="entry name" value="Wheel"/>
    <property type="match status" value="1"/>
</dbReference>
<dbReference type="GO" id="GO:0030544">
    <property type="term" value="F:Hsp70 protein binding"/>
    <property type="evidence" value="ECO:0007669"/>
    <property type="project" value="TreeGrafter"/>
</dbReference>
<dbReference type="GO" id="GO:0051879">
    <property type="term" value="F:Hsp90 protein binding"/>
    <property type="evidence" value="ECO:0007669"/>
    <property type="project" value="InterPro"/>
</dbReference>
<organism evidence="7 8">
    <name type="scientific">Penicillium digitatum</name>
    <name type="common">Green mold</name>
    <dbReference type="NCBI Taxonomy" id="36651"/>
    <lineage>
        <taxon>Eukaryota</taxon>
        <taxon>Fungi</taxon>
        <taxon>Dikarya</taxon>
        <taxon>Ascomycota</taxon>
        <taxon>Pezizomycotina</taxon>
        <taxon>Eurotiomycetes</taxon>
        <taxon>Eurotiomycetidae</taxon>
        <taxon>Eurotiales</taxon>
        <taxon>Aspergillaceae</taxon>
        <taxon>Penicillium</taxon>
    </lineage>
</organism>
<feature type="coiled-coil region" evidence="4">
    <location>
        <begin position="250"/>
        <end position="280"/>
    </location>
</feature>
<keyword evidence="4" id="KW-0175">Coiled coil</keyword>
<dbReference type="GO" id="GO:0005829">
    <property type="term" value="C:cytosol"/>
    <property type="evidence" value="ECO:0007669"/>
    <property type="project" value="TreeGrafter"/>
</dbReference>
<gene>
    <name evidence="7" type="ORF">Pdw03_1168</name>
</gene>
<proteinExistence type="inferred from homology"/>
<dbReference type="GeneID" id="26232929"/>
<name>A0A7T6XS52_PENDI</name>
<protein>
    <submittedName>
        <fullName evidence="7">Tetratricopeptide TPR2</fullName>
    </submittedName>
</protein>
<keyword evidence="2" id="KW-0802">TPR repeat</keyword>
<dbReference type="CDD" id="cd21381">
    <property type="entry name" value="CTWD_TTC4"/>
    <property type="match status" value="1"/>
</dbReference>
<dbReference type="SMART" id="SM00028">
    <property type="entry name" value="TPR"/>
    <property type="match status" value="3"/>
</dbReference>
<dbReference type="InterPro" id="IPR044059">
    <property type="entry name" value="Csn1/TTC4_wheel"/>
</dbReference>
<evidence type="ECO:0000256" key="1">
    <source>
        <dbReference type="ARBA" id="ARBA00022737"/>
    </source>
</evidence>
<comment type="similarity">
    <text evidence="3">Belongs to the TTC4 family.</text>
</comment>
<dbReference type="GO" id="GO:0006457">
    <property type="term" value="P:protein folding"/>
    <property type="evidence" value="ECO:0007669"/>
    <property type="project" value="TreeGrafter"/>
</dbReference>
<dbReference type="EMBL" id="CP060777">
    <property type="protein sequence ID" value="QQK46270.1"/>
    <property type="molecule type" value="Genomic_DNA"/>
</dbReference>
<evidence type="ECO:0000313" key="7">
    <source>
        <dbReference type="EMBL" id="QQK46270.1"/>
    </source>
</evidence>
<evidence type="ECO:0000256" key="5">
    <source>
        <dbReference type="SAM" id="MobiDB-lite"/>
    </source>
</evidence>
<evidence type="ECO:0000259" key="6">
    <source>
        <dbReference type="Pfam" id="PF18972"/>
    </source>
</evidence>
<feature type="domain" description="Cns1/TTC4 wheel" evidence="6">
    <location>
        <begin position="311"/>
        <end position="414"/>
    </location>
</feature>
<keyword evidence="1" id="KW-0677">Repeat</keyword>